<keyword evidence="3" id="KW-1185">Reference proteome</keyword>
<dbReference type="PANTHER" id="PTHR37755:SF1">
    <property type="entry name" value="PROTEIN TIC 56, CHLOROPLASTIC"/>
    <property type="match status" value="1"/>
</dbReference>
<sequence length="181" mass="20842">MSASRLERLQEREDKDIKTVKESPSLPLSELKKSLKKEQAEKENYAFLALEDNIWYYRDRQNLPRGPCPLNSLRMAWINGIIDENTIVWGQGLEEWVPIRNVSALPALIRNFEVVVLTWAKKKLFMDRQLAQCKAQRMQRIQELKAAKPMSCCAKKAQEATPAMACLSLAMPLPQLKKSEQ</sequence>
<accession>A0AAE0F5P2</accession>
<proteinExistence type="predicted"/>
<reference evidence="2 3" key="1">
    <citation type="journal article" date="2015" name="Genome Biol. Evol.">
        <title>Comparative Genomics of a Bacterivorous Green Alga Reveals Evolutionary Causalities and Consequences of Phago-Mixotrophic Mode of Nutrition.</title>
        <authorList>
            <person name="Burns J.A."/>
            <person name="Paasch A."/>
            <person name="Narechania A."/>
            <person name="Kim E."/>
        </authorList>
    </citation>
    <scope>NUCLEOTIDE SEQUENCE [LARGE SCALE GENOMIC DNA]</scope>
    <source>
        <strain evidence="2 3">PLY_AMNH</strain>
    </source>
</reference>
<evidence type="ECO:0000259" key="1">
    <source>
        <dbReference type="Pfam" id="PF14237"/>
    </source>
</evidence>
<dbReference type="AlphaFoldDB" id="A0AAE0F5P2"/>
<dbReference type="EMBL" id="LGRX02025050">
    <property type="protein sequence ID" value="KAK3253011.1"/>
    <property type="molecule type" value="Genomic_DNA"/>
</dbReference>
<organism evidence="2 3">
    <name type="scientific">Cymbomonas tetramitiformis</name>
    <dbReference type="NCBI Taxonomy" id="36881"/>
    <lineage>
        <taxon>Eukaryota</taxon>
        <taxon>Viridiplantae</taxon>
        <taxon>Chlorophyta</taxon>
        <taxon>Pyramimonadophyceae</taxon>
        <taxon>Pyramimonadales</taxon>
        <taxon>Pyramimonadaceae</taxon>
        <taxon>Cymbomonas</taxon>
    </lineage>
</organism>
<dbReference type="Pfam" id="PF14237">
    <property type="entry name" value="GYF_2"/>
    <property type="match status" value="1"/>
</dbReference>
<evidence type="ECO:0000313" key="2">
    <source>
        <dbReference type="EMBL" id="KAK3253011.1"/>
    </source>
</evidence>
<comment type="caution">
    <text evidence="2">The sequence shown here is derived from an EMBL/GenBank/DDBJ whole genome shotgun (WGS) entry which is preliminary data.</text>
</comment>
<evidence type="ECO:0000313" key="3">
    <source>
        <dbReference type="Proteomes" id="UP001190700"/>
    </source>
</evidence>
<dbReference type="Proteomes" id="UP001190700">
    <property type="component" value="Unassembled WGS sequence"/>
</dbReference>
<gene>
    <name evidence="2" type="ORF">CYMTET_37717</name>
</gene>
<dbReference type="PANTHER" id="PTHR37755">
    <property type="entry name" value="PROTEIN TIC 56, CHLOROPLASTIC"/>
    <property type="match status" value="1"/>
</dbReference>
<dbReference type="GO" id="GO:0009706">
    <property type="term" value="C:chloroplast inner membrane"/>
    <property type="evidence" value="ECO:0007669"/>
    <property type="project" value="TreeGrafter"/>
</dbReference>
<name>A0AAE0F5P2_9CHLO</name>
<dbReference type="GO" id="GO:0045037">
    <property type="term" value="P:protein import into chloroplast stroma"/>
    <property type="evidence" value="ECO:0007669"/>
    <property type="project" value="TreeGrafter"/>
</dbReference>
<dbReference type="InterPro" id="IPR025640">
    <property type="entry name" value="GYF_2"/>
</dbReference>
<dbReference type="InterPro" id="IPR037471">
    <property type="entry name" value="TIC56"/>
</dbReference>
<protein>
    <recommendedName>
        <fullName evidence="1">GYF domain-containing protein</fullName>
    </recommendedName>
</protein>
<feature type="domain" description="GYF" evidence="1">
    <location>
        <begin position="55"/>
        <end position="105"/>
    </location>
</feature>